<proteinExistence type="inferred from homology"/>
<name>A0A1I7LMB4_9BURK</name>
<evidence type="ECO:0000256" key="3">
    <source>
        <dbReference type="ARBA" id="ARBA00007739"/>
    </source>
</evidence>
<evidence type="ECO:0000256" key="11">
    <source>
        <dbReference type="ARBA" id="ARBA00049902"/>
    </source>
</evidence>
<evidence type="ECO:0000313" key="15">
    <source>
        <dbReference type="EMBL" id="SFV10789.1"/>
    </source>
</evidence>
<dbReference type="InterPro" id="IPR023346">
    <property type="entry name" value="Lysozyme-like_dom_sf"/>
</dbReference>
<reference evidence="16" key="1">
    <citation type="submission" date="2016-10" db="EMBL/GenBank/DDBJ databases">
        <authorList>
            <person name="Varghese N."/>
            <person name="Submissions S."/>
        </authorList>
    </citation>
    <scope>NUCLEOTIDE SEQUENCE [LARGE SCALE GENOMIC DNA]</scope>
    <source>
        <strain evidence="16">CGMCC 1.11014</strain>
    </source>
</reference>
<evidence type="ECO:0000256" key="4">
    <source>
        <dbReference type="ARBA" id="ARBA00022645"/>
    </source>
</evidence>
<keyword evidence="6" id="KW-0328">Glycosyltransferase</keyword>
<dbReference type="InterPro" id="IPR012338">
    <property type="entry name" value="Beta-lactam/transpept-like"/>
</dbReference>
<keyword evidence="12" id="KW-1133">Transmembrane helix</keyword>
<evidence type="ECO:0000256" key="7">
    <source>
        <dbReference type="ARBA" id="ARBA00022679"/>
    </source>
</evidence>
<dbReference type="Pfam" id="PF00905">
    <property type="entry name" value="Transpeptidase"/>
    <property type="match status" value="1"/>
</dbReference>
<sequence>MLSNPRNSRPGFVERAVRKLRAGAASLGIKRSNRLHVVPPLTQPSALTHPPEAVHLAHAQPAAPEGAEPPRKSKRPRNAFILLMLVLLSLAVWWLAQEMRSSAMQARFFSNLVGKLNYKVEPGPSKAIRFPHDSPYDERLGYANMPDYLGKLKARDYEIAAQARFSPKMVELNDMGVFTTYREKTRTGLNIADCRAETLFSATYPERTYASFKDAPTALVQSLLFIENRELLDSTYPNRNPAVEWDRLSKAVFEKTVSTVAGGQRAAGGSTLATQIEKYRHSPEGRTGSMKDKLQQMVSATLRAYQGGPDTTEARRRIVVDYLNTVPLSAKPGYGEVNGIGDGLWVWYGRDFNEVNRLLAGKMDQPGSALAFKEALSLFIAQRRPSYYLGDGDADLETLANSHLRVLAQAGIITPRLRDAALKERLHPAAGNGLAAAPSMSFVERKASNSVRNHLATLLGDNRMYNLDRLDLQVVSTLDAQAQRAVTRMLRDLRDPEVAKAAGLTGKGMLGNGDPANVVYSFTLLEKGEHTNYLRLQTDNFDQPLDINEGAKLDLGSTAKLRTLVTYMDIVDQLHKRYEGMTPDQLRKTTLAPQDKLSQWAVAYFLDPASKRDLPAMLQAALERKYSGNPGEGFFTGGGVHTFGNFSKEDNGRILSVREALRRSTNLVFVRLMRDVVKYYMFQAPGSSASLLADADDPRRAEYLARFADKEGKEFMYRFWAKYKGKPAAELDKILVGGIRPTPLRLANIHRTLYPRATPAEFSAFLNDNLPSQNEVGDERAAKMFEQYAMDKWSLADRGYLANVHPLELWLVAYLRQNEGATLSQAVAASEKERQEVYQWLFKTHRKHAQDKRIAGLVEMESFMAIHRQWKKMGYPFESLVPSYATTLGASADRPAALAEMMGIIINGGVRKASQKISSLHFAAGTPYETLVKRGKPTSNEQVLAPEVARAVADVIKEVVSDGTAKRAKTAFVMSDGTVIPVGGKTGTGDQRFEVYGGGGRLIESRFVNRSATFVFNIGERFYGSMTAYVHGPESKNYDFTSALPVQLLAVLAPSLMPLIEPDAPPKSGVIAVSHNPAGNAAAAPKAPPRACGA</sequence>
<dbReference type="GO" id="GO:0006508">
    <property type="term" value="P:proteolysis"/>
    <property type="evidence" value="ECO:0007669"/>
    <property type="project" value="UniProtKB-KW"/>
</dbReference>
<evidence type="ECO:0000256" key="12">
    <source>
        <dbReference type="SAM" id="Phobius"/>
    </source>
</evidence>
<feature type="domain" description="Penicillin-binding protein transpeptidase" evidence="13">
    <location>
        <begin position="895"/>
        <end position="990"/>
    </location>
</feature>
<dbReference type="InterPro" id="IPR001264">
    <property type="entry name" value="Glyco_trans_51"/>
</dbReference>
<dbReference type="InterPro" id="IPR036950">
    <property type="entry name" value="PBP_transglycosylase"/>
</dbReference>
<feature type="transmembrane region" description="Helical" evidence="12">
    <location>
        <begin position="79"/>
        <end position="96"/>
    </location>
</feature>
<evidence type="ECO:0000259" key="14">
    <source>
        <dbReference type="Pfam" id="PF00912"/>
    </source>
</evidence>
<keyword evidence="4 15" id="KW-0121">Carboxypeptidase</keyword>
<dbReference type="PANTHER" id="PTHR32282:SF24">
    <property type="entry name" value="GLYCOSYL TRANSFERASE FAMILY 51 DOMAIN-CONTAINING PROTEIN"/>
    <property type="match status" value="1"/>
</dbReference>
<dbReference type="GO" id="GO:0008658">
    <property type="term" value="F:penicillin binding"/>
    <property type="evidence" value="ECO:0007669"/>
    <property type="project" value="InterPro"/>
</dbReference>
<dbReference type="AlphaFoldDB" id="A0A1I7LMB4"/>
<protein>
    <recommendedName>
        <fullName evidence="10">peptidoglycan glycosyltransferase</fullName>
        <ecNumber evidence="10">2.4.99.28</ecNumber>
    </recommendedName>
</protein>
<dbReference type="InterPro" id="IPR050396">
    <property type="entry name" value="Glycosyltr_51/Transpeptidase"/>
</dbReference>
<dbReference type="SUPFAM" id="SSF56601">
    <property type="entry name" value="beta-lactamase/transpeptidase-like"/>
    <property type="match status" value="2"/>
</dbReference>
<organism evidence="15 16">
    <name type="scientific">Pseudoduganella namucuonensis</name>
    <dbReference type="NCBI Taxonomy" id="1035707"/>
    <lineage>
        <taxon>Bacteria</taxon>
        <taxon>Pseudomonadati</taxon>
        <taxon>Pseudomonadota</taxon>
        <taxon>Betaproteobacteria</taxon>
        <taxon>Burkholderiales</taxon>
        <taxon>Oxalobacteraceae</taxon>
        <taxon>Telluria group</taxon>
        <taxon>Pseudoduganella</taxon>
    </lineage>
</organism>
<dbReference type="STRING" id="1035707.SAMN05216552_103252"/>
<accession>A0A1I7LMB4</accession>
<dbReference type="GO" id="GO:0004180">
    <property type="term" value="F:carboxypeptidase activity"/>
    <property type="evidence" value="ECO:0007669"/>
    <property type="project" value="UniProtKB-KW"/>
</dbReference>
<dbReference type="SUPFAM" id="SSF53955">
    <property type="entry name" value="Lysozyme-like"/>
    <property type="match status" value="1"/>
</dbReference>
<evidence type="ECO:0000256" key="8">
    <source>
        <dbReference type="ARBA" id="ARBA00022801"/>
    </source>
</evidence>
<evidence type="ECO:0000256" key="2">
    <source>
        <dbReference type="ARBA" id="ARBA00007090"/>
    </source>
</evidence>
<gene>
    <name evidence="15" type="ORF">SAMN05216552_103252</name>
</gene>
<dbReference type="EC" id="2.4.99.28" evidence="10"/>
<keyword evidence="9" id="KW-0511">Multifunctional enzyme</keyword>
<dbReference type="Gene3D" id="3.40.710.10">
    <property type="entry name" value="DD-peptidase/beta-lactamase superfamily"/>
    <property type="match status" value="1"/>
</dbReference>
<comment type="pathway">
    <text evidence="1">Cell wall biogenesis; peptidoglycan biosynthesis.</text>
</comment>
<keyword evidence="12" id="KW-0472">Membrane</keyword>
<dbReference type="Pfam" id="PF00912">
    <property type="entry name" value="Transgly"/>
    <property type="match status" value="1"/>
</dbReference>
<keyword evidence="5" id="KW-0645">Protease</keyword>
<feature type="domain" description="Glycosyl transferase family 51" evidence="14">
    <location>
        <begin position="204"/>
        <end position="388"/>
    </location>
</feature>
<dbReference type="Proteomes" id="UP000199391">
    <property type="component" value="Unassembled WGS sequence"/>
</dbReference>
<dbReference type="PANTHER" id="PTHR32282">
    <property type="entry name" value="BINDING PROTEIN TRANSPEPTIDASE, PUTATIVE-RELATED"/>
    <property type="match status" value="1"/>
</dbReference>
<evidence type="ECO:0000259" key="13">
    <source>
        <dbReference type="Pfam" id="PF00905"/>
    </source>
</evidence>
<evidence type="ECO:0000256" key="10">
    <source>
        <dbReference type="ARBA" id="ARBA00044770"/>
    </source>
</evidence>
<evidence type="ECO:0000256" key="5">
    <source>
        <dbReference type="ARBA" id="ARBA00022670"/>
    </source>
</evidence>
<evidence type="ECO:0000256" key="9">
    <source>
        <dbReference type="ARBA" id="ARBA00023268"/>
    </source>
</evidence>
<evidence type="ECO:0000256" key="6">
    <source>
        <dbReference type="ARBA" id="ARBA00022676"/>
    </source>
</evidence>
<dbReference type="InterPro" id="IPR001460">
    <property type="entry name" value="PCN-bd_Tpept"/>
</dbReference>
<evidence type="ECO:0000256" key="1">
    <source>
        <dbReference type="ARBA" id="ARBA00004752"/>
    </source>
</evidence>
<dbReference type="GO" id="GO:0030288">
    <property type="term" value="C:outer membrane-bounded periplasmic space"/>
    <property type="evidence" value="ECO:0007669"/>
    <property type="project" value="TreeGrafter"/>
</dbReference>
<dbReference type="UniPathway" id="UPA00219"/>
<comment type="catalytic activity">
    <reaction evidence="11">
        <text>[GlcNAc-(1-&gt;4)-Mur2Ac(oyl-L-Ala-gamma-D-Glu-L-Lys-D-Ala-D-Ala)](n)-di-trans,octa-cis-undecaprenyl diphosphate + beta-D-GlcNAc-(1-&gt;4)-Mur2Ac(oyl-L-Ala-gamma-D-Glu-L-Lys-D-Ala-D-Ala)-di-trans,octa-cis-undecaprenyl diphosphate = [GlcNAc-(1-&gt;4)-Mur2Ac(oyl-L-Ala-gamma-D-Glu-L-Lys-D-Ala-D-Ala)](n+1)-di-trans,octa-cis-undecaprenyl diphosphate + di-trans,octa-cis-undecaprenyl diphosphate + H(+)</text>
        <dbReference type="Rhea" id="RHEA:23708"/>
        <dbReference type="Rhea" id="RHEA-COMP:9602"/>
        <dbReference type="Rhea" id="RHEA-COMP:9603"/>
        <dbReference type="ChEBI" id="CHEBI:15378"/>
        <dbReference type="ChEBI" id="CHEBI:58405"/>
        <dbReference type="ChEBI" id="CHEBI:60033"/>
        <dbReference type="ChEBI" id="CHEBI:78435"/>
        <dbReference type="EC" id="2.4.99.28"/>
    </reaction>
</comment>
<keyword evidence="12" id="KW-0812">Transmembrane</keyword>
<keyword evidence="16" id="KW-1185">Reference proteome</keyword>
<comment type="similarity">
    <text evidence="3">In the N-terminal section; belongs to the glycosyltransferase 51 family.</text>
</comment>
<dbReference type="GO" id="GO:0008955">
    <property type="term" value="F:peptidoglycan glycosyltransferase activity"/>
    <property type="evidence" value="ECO:0007669"/>
    <property type="project" value="UniProtKB-EC"/>
</dbReference>
<dbReference type="Gene3D" id="1.10.3810.10">
    <property type="entry name" value="Biosynthetic peptidoglycan transglycosylase-like"/>
    <property type="match status" value="1"/>
</dbReference>
<keyword evidence="7" id="KW-0808">Transferase</keyword>
<keyword evidence="8" id="KW-0378">Hydrolase</keyword>
<dbReference type="EMBL" id="FPBO01000032">
    <property type="protein sequence ID" value="SFV10789.1"/>
    <property type="molecule type" value="Genomic_DNA"/>
</dbReference>
<dbReference type="GO" id="GO:0009252">
    <property type="term" value="P:peptidoglycan biosynthetic process"/>
    <property type="evidence" value="ECO:0007669"/>
    <property type="project" value="UniProtKB-UniPathway"/>
</dbReference>
<evidence type="ECO:0000313" key="16">
    <source>
        <dbReference type="Proteomes" id="UP000199391"/>
    </source>
</evidence>
<comment type="similarity">
    <text evidence="2">In the C-terminal section; belongs to the transpeptidase family.</text>
</comment>